<feature type="compositionally biased region" description="Polar residues" evidence="5">
    <location>
        <begin position="58"/>
        <end position="68"/>
    </location>
</feature>
<keyword evidence="4" id="KW-0653">Protein transport</keyword>
<gene>
    <name evidence="7" type="ORF">FH972_021361</name>
</gene>
<dbReference type="GO" id="GO:0000145">
    <property type="term" value="C:exocyst"/>
    <property type="evidence" value="ECO:0007669"/>
    <property type="project" value="UniProtKB-UniRule"/>
</dbReference>
<dbReference type="EMBL" id="VIBQ01000009">
    <property type="protein sequence ID" value="KAB8337057.1"/>
    <property type="molecule type" value="Genomic_DNA"/>
</dbReference>
<dbReference type="Proteomes" id="UP000327013">
    <property type="component" value="Unassembled WGS sequence"/>
</dbReference>
<keyword evidence="2 4" id="KW-0813">Transport</keyword>
<keyword evidence="8" id="KW-1185">Reference proteome</keyword>
<dbReference type="OrthoDB" id="545804at2759"/>
<reference evidence="7 8" key="1">
    <citation type="submission" date="2019-06" db="EMBL/GenBank/DDBJ databases">
        <title>A chromosomal-level reference genome of Carpinus fangiana (Coryloideae, Betulaceae).</title>
        <authorList>
            <person name="Yang X."/>
            <person name="Wang Z."/>
            <person name="Zhang L."/>
            <person name="Hao G."/>
            <person name="Liu J."/>
            <person name="Yang Y."/>
        </authorList>
    </citation>
    <scope>NUCLEOTIDE SEQUENCE [LARGE SCALE GENOMIC DNA]</scope>
    <source>
        <strain evidence="7">Cfa_2016G</strain>
        <tissue evidence="7">Leaf</tissue>
    </source>
</reference>
<name>A0A5N6KRA7_9ROSI</name>
<sequence length="1022" mass="114105">MAEVERAILEHYNLSNLYPDEWPAEKNEAASSDDEDAGQTKRATKAKSMRHTRRFTTLERNPTKNSAASGGLNTGGVGSIVQKDEPDALGTSGSVVKVLRQRGLPVEDDLQLRNQFLLSSRTFNPTLFLSEVHNTASTESLLQGLDFLSRSIEKKSASLKVLVEENFERFVRAKATIDNVYREMRNHGSDITPENRPRSSRMSSHFRNASGGIQGLNASSEKKRRALVKESEFGVAGIKGPLLDATVKAEEVWGPALGGRAREEYLKQVLSSIEHNQAVFEAGMAIEDSIKRRDYDTLAIEFGRALKFAQDAKETADKAKQSGSPLTDPQAYQIIIVARVWMDVQNRLDEFKRDAWRRLANVHFGKDTNAPDAKSEEYMELISILLQLGVEDNPIWIWLLSRYDYLRSKISSTFERARVELEISRRKLASQPKPSNRVLATHLRATAATRREGKDADLDTKPVIQYWEHVCTVLDKLISPQTGILSEVVEFWDIIQAFVDGTKQRNLPMGVDGRSRDHHRLSRESIKDVRKGAVELFNLIREQVYGLFVEPPVEDVSALFTPIPQTPATPGSALSPTSGHVRFNFDPSTIPPLSPSAGEHWEKYAFWPPNSNSVSAAAYLSRINTAIGLAAAEIASLELIKQDSKLVQQLRSLMGDTRERSVTAICAAWLHDTENCRELEDWTRSPEKRDLTNLPAYFSAVETSLLSNLQKIIYLSEAANAPGAADIILPPPQRHIEAVQKGFKHSLYKAFSGMMEYAAKPIAGDSPLEGEELLLPINGEQRADSRVGAIDASNISVRKLLTMANFQALRNDIVPNLISQFESHFSISITDDAKMARDVLSQMSARVFQAYLRPTVDKLRSITAAGITQTSVDGSARPTDARAYVYDDLLILVLVHTEVSQTAPSLTGQILSFLLEQLSQAQIDAFQQRSNYTLGALMQATLDVEFLAQTLDNYTTQKASEIQSQIYLALDERTDNEARQRLQSALPELRAILKRLREKTKGEFGCFKRQRRAPKEPVAERT</sequence>
<evidence type="ECO:0000259" key="6">
    <source>
        <dbReference type="Pfam" id="PF15469"/>
    </source>
</evidence>
<evidence type="ECO:0000313" key="8">
    <source>
        <dbReference type="Proteomes" id="UP000327013"/>
    </source>
</evidence>
<comment type="subunit">
    <text evidence="4">Component of the exocyst complex.</text>
</comment>
<feature type="domain" description="Exocyst complex component EXOC2/Sec5 N-terminal" evidence="6">
    <location>
        <begin position="86"/>
        <end position="1007"/>
    </location>
</feature>
<comment type="similarity">
    <text evidence="1 4">Belongs to the SEC5 family.</text>
</comment>
<evidence type="ECO:0000256" key="4">
    <source>
        <dbReference type="RuleBase" id="RU365069"/>
    </source>
</evidence>
<dbReference type="InterPro" id="IPR029175">
    <property type="entry name" value="EXOC2/Sec5"/>
</dbReference>
<evidence type="ECO:0000256" key="1">
    <source>
        <dbReference type="ARBA" id="ARBA00010578"/>
    </source>
</evidence>
<proteinExistence type="inferred from homology"/>
<dbReference type="GO" id="GO:0015031">
    <property type="term" value="P:protein transport"/>
    <property type="evidence" value="ECO:0007669"/>
    <property type="project" value="UniProtKB-KW"/>
</dbReference>
<comment type="function">
    <text evidence="4">Component of the exocyst complex involved in the docking of exocytic vesicles with fusion sites on the plasma membrane.</text>
</comment>
<keyword evidence="3 4" id="KW-0268">Exocytosis</keyword>
<feature type="region of interest" description="Disordered" evidence="5">
    <location>
        <begin position="25"/>
        <end position="80"/>
    </location>
</feature>
<dbReference type="GO" id="GO:0006887">
    <property type="term" value="P:exocytosis"/>
    <property type="evidence" value="ECO:0007669"/>
    <property type="project" value="UniProtKB-KW"/>
</dbReference>
<accession>A0A5N6KRA7</accession>
<feature type="region of interest" description="Disordered" evidence="5">
    <location>
        <begin position="187"/>
        <end position="215"/>
    </location>
</feature>
<dbReference type="PANTHER" id="PTHR13043">
    <property type="entry name" value="EXOCYST COMPLEX COMPONENT SEC5"/>
    <property type="match status" value="1"/>
</dbReference>
<dbReference type="PANTHER" id="PTHR13043:SF1">
    <property type="entry name" value="EXOCYST COMPLEX COMPONENT 2"/>
    <property type="match status" value="1"/>
</dbReference>
<evidence type="ECO:0000256" key="3">
    <source>
        <dbReference type="ARBA" id="ARBA00022483"/>
    </source>
</evidence>
<evidence type="ECO:0000256" key="5">
    <source>
        <dbReference type="SAM" id="MobiDB-lite"/>
    </source>
</evidence>
<dbReference type="AlphaFoldDB" id="A0A5N6KRA7"/>
<feature type="compositionally biased region" description="Basic residues" evidence="5">
    <location>
        <begin position="42"/>
        <end position="54"/>
    </location>
</feature>
<protein>
    <recommendedName>
        <fullName evidence="4">Exocyst complex component SEC5</fullName>
    </recommendedName>
</protein>
<evidence type="ECO:0000313" key="7">
    <source>
        <dbReference type="EMBL" id="KAB8337057.1"/>
    </source>
</evidence>
<dbReference type="InterPro" id="IPR039481">
    <property type="entry name" value="EXOC2/Sec5_N_dom"/>
</dbReference>
<comment type="caution">
    <text evidence="7">The sequence shown here is derived from an EMBL/GenBank/DDBJ whole genome shotgun (WGS) entry which is preliminary data.</text>
</comment>
<dbReference type="Pfam" id="PF15469">
    <property type="entry name" value="Sec5"/>
    <property type="match status" value="1"/>
</dbReference>
<feature type="compositionally biased region" description="Basic and acidic residues" evidence="5">
    <location>
        <begin position="187"/>
        <end position="197"/>
    </location>
</feature>
<organism evidence="7 8">
    <name type="scientific">Carpinus fangiana</name>
    <dbReference type="NCBI Taxonomy" id="176857"/>
    <lineage>
        <taxon>Eukaryota</taxon>
        <taxon>Viridiplantae</taxon>
        <taxon>Streptophyta</taxon>
        <taxon>Embryophyta</taxon>
        <taxon>Tracheophyta</taxon>
        <taxon>Spermatophyta</taxon>
        <taxon>Magnoliopsida</taxon>
        <taxon>eudicotyledons</taxon>
        <taxon>Gunneridae</taxon>
        <taxon>Pentapetalae</taxon>
        <taxon>rosids</taxon>
        <taxon>fabids</taxon>
        <taxon>Fagales</taxon>
        <taxon>Betulaceae</taxon>
        <taxon>Carpinus</taxon>
    </lineage>
</organism>
<dbReference type="GO" id="GO:0006893">
    <property type="term" value="P:Golgi to plasma membrane transport"/>
    <property type="evidence" value="ECO:0007669"/>
    <property type="project" value="UniProtKB-UniRule"/>
</dbReference>
<evidence type="ECO:0000256" key="2">
    <source>
        <dbReference type="ARBA" id="ARBA00022448"/>
    </source>
</evidence>